<accession>K9K2G1</accession>
<dbReference type="AlphaFoldDB" id="K9K2G1"/>
<keyword evidence="2 9" id="KW-0479">Metal-binding</keyword>
<evidence type="ECO:0000256" key="3">
    <source>
        <dbReference type="ARBA" id="ARBA00022833"/>
    </source>
</evidence>
<dbReference type="InterPro" id="IPR001424">
    <property type="entry name" value="SOD_Cu_Zn_dom"/>
</dbReference>
<evidence type="ECO:0000259" key="10">
    <source>
        <dbReference type="Pfam" id="PF00080"/>
    </source>
</evidence>
<dbReference type="CDD" id="cd00305">
    <property type="entry name" value="Cu-Zn_Superoxide_Dismutase"/>
    <property type="match status" value="1"/>
</dbReference>
<dbReference type="GO" id="GO:0004784">
    <property type="term" value="F:superoxide dismutase activity"/>
    <property type="evidence" value="ECO:0007669"/>
    <property type="project" value="UniProtKB-EC"/>
</dbReference>
<dbReference type="SMR" id="K9K2G1"/>
<dbReference type="EMBL" id="JF826443">
    <property type="protein sequence ID" value="AEG91001.1"/>
    <property type="molecule type" value="mRNA"/>
</dbReference>
<name>K9K2G1_9CILI</name>
<keyword evidence="11" id="KW-0575">Peroxidase</keyword>
<comment type="similarity">
    <text evidence="1 9">Belongs to the Cu-Zn superoxide dismutase family.</text>
</comment>
<dbReference type="InterPro" id="IPR036423">
    <property type="entry name" value="SOD-like_Cu/Zn_dom_sf"/>
</dbReference>
<dbReference type="InterPro" id="IPR024134">
    <property type="entry name" value="SOD_Cu/Zn_/chaperone"/>
</dbReference>
<dbReference type="PRINTS" id="PR00068">
    <property type="entry name" value="CUZNDISMTASE"/>
</dbReference>
<keyword evidence="7" id="KW-1015">Disulfide bond</keyword>
<keyword evidence="4" id="KW-0049">Antioxidant</keyword>
<sequence length="195" mass="20793">MLKSISFVFPLLLFKKNDILNSSESQVSAARHAICILYPSSLDSNVQGLVSFSQQNISSPTQIVATIKGLNPNQLHGFHIHEFGDLTKGCDTAGPHYNPYNKKQGGPLDSERHVGDLGNIKSDGQGNGYLAISDNLIKLFGENSVLGRSCVVHRDEDDLGRGGQADSMTTGHAGPRVACGTIGLSSSFKNLAPSQ</sequence>
<reference evidence="11" key="1">
    <citation type="submission" date="2011-04" db="EMBL/GenBank/DDBJ databases">
        <title>Molecular Characterization of A Novel Superoxidase Dismutase from Cryptocaryon irritans.</title>
        <authorList>
            <person name="Huang X."/>
            <person name="Zheng C."/>
            <person name="Sun Z."/>
            <person name="Guo G."/>
        </authorList>
    </citation>
    <scope>NUCLEOTIDE SEQUENCE</scope>
    <source>
        <strain evidence="11">PYH4.12</strain>
    </source>
</reference>
<keyword evidence="6 9" id="KW-0186">Copper</keyword>
<dbReference type="PANTHER" id="PTHR10003">
    <property type="entry name" value="SUPEROXIDE DISMUTASE CU-ZN -RELATED"/>
    <property type="match status" value="1"/>
</dbReference>
<comment type="catalytic activity">
    <reaction evidence="8 9">
        <text>2 superoxide + 2 H(+) = H2O2 + O2</text>
        <dbReference type="Rhea" id="RHEA:20696"/>
        <dbReference type="ChEBI" id="CHEBI:15378"/>
        <dbReference type="ChEBI" id="CHEBI:15379"/>
        <dbReference type="ChEBI" id="CHEBI:16240"/>
        <dbReference type="ChEBI" id="CHEBI:18421"/>
        <dbReference type="EC" id="1.15.1.1"/>
    </reaction>
</comment>
<evidence type="ECO:0000256" key="5">
    <source>
        <dbReference type="ARBA" id="ARBA00023002"/>
    </source>
</evidence>
<dbReference type="PROSITE" id="PS00087">
    <property type="entry name" value="SOD_CU_ZN_1"/>
    <property type="match status" value="1"/>
</dbReference>
<dbReference type="EC" id="1.15.1.1" evidence="9"/>
<evidence type="ECO:0000256" key="2">
    <source>
        <dbReference type="ARBA" id="ARBA00022723"/>
    </source>
</evidence>
<evidence type="ECO:0000256" key="1">
    <source>
        <dbReference type="ARBA" id="ARBA00010457"/>
    </source>
</evidence>
<dbReference type="GO" id="GO:0009507">
    <property type="term" value="C:chloroplast"/>
    <property type="evidence" value="ECO:0007669"/>
    <property type="project" value="UniProtKB-ARBA"/>
</dbReference>
<protein>
    <recommendedName>
        <fullName evidence="9">Superoxide dismutase [Cu-Zn]</fullName>
        <ecNumber evidence="9">1.15.1.1</ecNumber>
    </recommendedName>
</protein>
<dbReference type="GO" id="GO:0004601">
    <property type="term" value="F:peroxidase activity"/>
    <property type="evidence" value="ECO:0007669"/>
    <property type="project" value="UniProtKB-KW"/>
</dbReference>
<dbReference type="SUPFAM" id="SSF49329">
    <property type="entry name" value="Cu,Zn superoxide dismutase-like"/>
    <property type="match status" value="1"/>
</dbReference>
<organism evidence="11">
    <name type="scientific">Cryptocaryon irritans</name>
    <dbReference type="NCBI Taxonomy" id="153251"/>
    <lineage>
        <taxon>Eukaryota</taxon>
        <taxon>Sar</taxon>
        <taxon>Alveolata</taxon>
        <taxon>Ciliophora</taxon>
        <taxon>Ciliophora incertae sedis</taxon>
        <taxon>Cryptocaryon</taxon>
    </lineage>
</organism>
<dbReference type="Pfam" id="PF00080">
    <property type="entry name" value="Sod_Cu"/>
    <property type="match status" value="1"/>
</dbReference>
<evidence type="ECO:0000256" key="9">
    <source>
        <dbReference type="RuleBase" id="RU000393"/>
    </source>
</evidence>
<dbReference type="PROSITE" id="PS00332">
    <property type="entry name" value="SOD_CU_ZN_2"/>
    <property type="match status" value="1"/>
</dbReference>
<dbReference type="GO" id="GO:0005507">
    <property type="term" value="F:copper ion binding"/>
    <property type="evidence" value="ECO:0007669"/>
    <property type="project" value="InterPro"/>
</dbReference>
<dbReference type="Gene3D" id="2.60.40.200">
    <property type="entry name" value="Superoxide dismutase, copper/zinc binding domain"/>
    <property type="match status" value="1"/>
</dbReference>
<evidence type="ECO:0000256" key="6">
    <source>
        <dbReference type="ARBA" id="ARBA00023008"/>
    </source>
</evidence>
<keyword evidence="3 9" id="KW-0862">Zinc</keyword>
<feature type="domain" description="Superoxide dismutase copper/zinc binding" evidence="10">
    <location>
        <begin position="46"/>
        <end position="182"/>
    </location>
</feature>
<proteinExistence type="evidence at transcript level"/>
<evidence type="ECO:0000256" key="7">
    <source>
        <dbReference type="ARBA" id="ARBA00023157"/>
    </source>
</evidence>
<dbReference type="FunFam" id="2.60.40.200:FF:000003">
    <property type="entry name" value="Superoxide dismutase [Cu-Zn], chloroplastic"/>
    <property type="match status" value="1"/>
</dbReference>
<evidence type="ECO:0000313" key="11">
    <source>
        <dbReference type="EMBL" id="AEG91001.1"/>
    </source>
</evidence>
<keyword evidence="5 9" id="KW-0560">Oxidoreductase</keyword>
<evidence type="ECO:0000256" key="8">
    <source>
        <dbReference type="ARBA" id="ARBA00049204"/>
    </source>
</evidence>
<comment type="cofactor">
    <cofactor evidence="9">
        <name>Cu cation</name>
        <dbReference type="ChEBI" id="CHEBI:23378"/>
    </cofactor>
    <text evidence="9">Binds 1 copper ion per subunit.</text>
</comment>
<dbReference type="InterPro" id="IPR018152">
    <property type="entry name" value="SOD_Cu/Zn_BS"/>
</dbReference>
<comment type="function">
    <text evidence="9">Destroys radicals which are normally produced within the cells and which are toxic to biological systems.</text>
</comment>
<comment type="cofactor">
    <cofactor evidence="9">
        <name>Zn(2+)</name>
        <dbReference type="ChEBI" id="CHEBI:29105"/>
    </cofactor>
    <text evidence="9">Binds 1 zinc ion per subunit.</text>
</comment>
<evidence type="ECO:0000256" key="4">
    <source>
        <dbReference type="ARBA" id="ARBA00022862"/>
    </source>
</evidence>